<evidence type="ECO:0000256" key="8">
    <source>
        <dbReference type="ARBA" id="ARBA00024235"/>
    </source>
</evidence>
<dbReference type="PANTHER" id="PTHR38035:SF1">
    <property type="entry name" value="ANCILLARY SECYEG TRANSLOCON SUBUNIT"/>
    <property type="match status" value="1"/>
</dbReference>
<evidence type="ECO:0000256" key="9">
    <source>
        <dbReference type="PROSITE-ProRule" id="PRU00339"/>
    </source>
</evidence>
<dbReference type="PIRSF" id="PIRSF006170">
    <property type="entry name" value="YfgM"/>
    <property type="match status" value="1"/>
</dbReference>
<protein>
    <recommendedName>
        <fullName evidence="8">Ancillary SecYEG translocon subunit</fullName>
    </recommendedName>
</protein>
<dbReference type="PANTHER" id="PTHR38035">
    <property type="entry name" value="UPF0070 PROTEIN YFGM"/>
    <property type="match status" value="1"/>
</dbReference>
<gene>
    <name evidence="12" type="ORF">RM544_15685</name>
</gene>
<keyword evidence="4 10" id="KW-1133">Transmembrane helix</keyword>
<feature type="domain" description="Ancillary SecYEG translocon subunit/Cell division coordinator CpoB TPR" evidence="11">
    <location>
        <begin position="15"/>
        <end position="201"/>
    </location>
</feature>
<keyword evidence="5 10" id="KW-0472">Membrane</keyword>
<evidence type="ECO:0000256" key="6">
    <source>
        <dbReference type="ARBA" id="ARBA00023186"/>
    </source>
</evidence>
<dbReference type="InterPro" id="IPR018704">
    <property type="entry name" value="SecYEG/CpoB_TPR"/>
</dbReference>
<evidence type="ECO:0000259" key="11">
    <source>
        <dbReference type="Pfam" id="PF09976"/>
    </source>
</evidence>
<dbReference type="EMBL" id="JAVRIE010000007">
    <property type="protein sequence ID" value="MDT0583989.1"/>
    <property type="molecule type" value="Genomic_DNA"/>
</dbReference>
<evidence type="ECO:0000313" key="12">
    <source>
        <dbReference type="EMBL" id="MDT0583989.1"/>
    </source>
</evidence>
<evidence type="ECO:0000256" key="3">
    <source>
        <dbReference type="ARBA" id="ARBA00022692"/>
    </source>
</evidence>
<evidence type="ECO:0000256" key="7">
    <source>
        <dbReference type="ARBA" id="ARBA00024197"/>
    </source>
</evidence>
<dbReference type="Proteomes" id="UP001249020">
    <property type="component" value="Unassembled WGS sequence"/>
</dbReference>
<keyword evidence="6" id="KW-0143">Chaperone</keyword>
<dbReference type="InterPro" id="IPR019734">
    <property type="entry name" value="TPR_rpt"/>
</dbReference>
<evidence type="ECO:0000256" key="10">
    <source>
        <dbReference type="SAM" id="Phobius"/>
    </source>
</evidence>
<dbReference type="SUPFAM" id="SSF48452">
    <property type="entry name" value="TPR-like"/>
    <property type="match status" value="1"/>
</dbReference>
<dbReference type="InterPro" id="IPR011990">
    <property type="entry name" value="TPR-like_helical_dom_sf"/>
</dbReference>
<comment type="caution">
    <text evidence="12">The sequence shown here is derived from an EMBL/GenBank/DDBJ whole genome shotgun (WGS) entry which is preliminary data.</text>
</comment>
<evidence type="ECO:0000256" key="5">
    <source>
        <dbReference type="ARBA" id="ARBA00023136"/>
    </source>
</evidence>
<feature type="repeat" description="TPR" evidence="9">
    <location>
        <begin position="157"/>
        <end position="190"/>
    </location>
</feature>
<keyword evidence="3 10" id="KW-0812">Transmembrane</keyword>
<comment type="similarity">
    <text evidence="7">Belongs to the YfgM family.</text>
</comment>
<comment type="subcellular location">
    <subcellularLocation>
        <location evidence="1">Cell membrane</location>
        <topology evidence="1">Single-pass type II membrane protein</topology>
    </subcellularLocation>
</comment>
<evidence type="ECO:0000256" key="2">
    <source>
        <dbReference type="ARBA" id="ARBA00022475"/>
    </source>
</evidence>
<reference evidence="12 13" key="1">
    <citation type="submission" date="2023-09" db="EMBL/GenBank/DDBJ databases">
        <authorList>
            <person name="Rey-Velasco X."/>
        </authorList>
    </citation>
    <scope>NUCLEOTIDE SEQUENCE [LARGE SCALE GENOMIC DNA]</scope>
    <source>
        <strain evidence="12 13">W409</strain>
    </source>
</reference>
<proteinExistence type="inferred from homology"/>
<dbReference type="GO" id="GO:0005886">
    <property type="term" value="C:plasma membrane"/>
    <property type="evidence" value="ECO:0007669"/>
    <property type="project" value="UniProtKB-SubCell"/>
</dbReference>
<feature type="transmembrane region" description="Helical" evidence="10">
    <location>
        <begin position="21"/>
        <end position="42"/>
    </location>
</feature>
<keyword evidence="2" id="KW-1003">Cell membrane</keyword>
<evidence type="ECO:0000256" key="4">
    <source>
        <dbReference type="ARBA" id="ARBA00022989"/>
    </source>
</evidence>
<evidence type="ECO:0000313" key="13">
    <source>
        <dbReference type="Proteomes" id="UP001249020"/>
    </source>
</evidence>
<dbReference type="AlphaFoldDB" id="A0AAW8R4L8"/>
<dbReference type="PROSITE" id="PS50005">
    <property type="entry name" value="TPR"/>
    <property type="match status" value="1"/>
</dbReference>
<evidence type="ECO:0000256" key="1">
    <source>
        <dbReference type="ARBA" id="ARBA00004401"/>
    </source>
</evidence>
<sequence>MERYETEEQQVEAIKNFWKENGVAIGVGIVLGLGGLGAWQWYGNKVIADKEAQSIAFQETLESIDSENGLNAVEAFAKENSDSGYSVLASLMAAQKAVSAENFESAKVHLTMAVSNAPSPAVADLAKMRLARVEHQLGDSQAALATLDSVASDSYSDQVQEIKGDIYVALKDFDNAKAAYDAVLSEQPQNRLVEMKLSNLNFAATQVAGGTSEE</sequence>
<keyword evidence="9" id="KW-0802">TPR repeat</keyword>
<dbReference type="GO" id="GO:0044877">
    <property type="term" value="F:protein-containing complex binding"/>
    <property type="evidence" value="ECO:0007669"/>
    <property type="project" value="InterPro"/>
</dbReference>
<dbReference type="Gene3D" id="1.25.40.10">
    <property type="entry name" value="Tetratricopeptide repeat domain"/>
    <property type="match status" value="1"/>
</dbReference>
<dbReference type="RefSeq" id="WP_311362760.1">
    <property type="nucleotide sequence ID" value="NZ_JAVRIE010000007.1"/>
</dbReference>
<keyword evidence="13" id="KW-1185">Reference proteome</keyword>
<organism evidence="12 13">
    <name type="scientific">Brumicola blandensis</name>
    <dbReference type="NCBI Taxonomy" id="3075611"/>
    <lineage>
        <taxon>Bacteria</taxon>
        <taxon>Pseudomonadati</taxon>
        <taxon>Pseudomonadota</taxon>
        <taxon>Gammaproteobacteria</taxon>
        <taxon>Alteromonadales</taxon>
        <taxon>Alteromonadaceae</taxon>
        <taxon>Brumicola</taxon>
    </lineage>
</organism>
<dbReference type="InterPro" id="IPR026039">
    <property type="entry name" value="YfgM"/>
</dbReference>
<name>A0AAW8R4L8_9ALTE</name>
<accession>A0AAW8R4L8</accession>
<dbReference type="Pfam" id="PF09976">
    <property type="entry name" value="TPR_21"/>
    <property type="match status" value="1"/>
</dbReference>